<feature type="region of interest" description="Disordered" evidence="7">
    <location>
        <begin position="1"/>
        <end position="52"/>
    </location>
</feature>
<feature type="domain" description="IBB" evidence="8">
    <location>
        <begin position="1"/>
        <end position="57"/>
    </location>
</feature>
<reference evidence="9 10" key="1">
    <citation type="journal article" date="2023" name="Nat. Commun.">
        <title>Origin of minicircular mitochondrial genomes in red algae.</title>
        <authorList>
            <person name="Lee Y."/>
            <person name="Cho C.H."/>
            <person name="Lee Y.M."/>
            <person name="Park S.I."/>
            <person name="Yang J.H."/>
            <person name="West J.A."/>
            <person name="Bhattacharya D."/>
            <person name="Yoon H.S."/>
        </authorList>
    </citation>
    <scope>NUCLEOTIDE SEQUENCE [LARGE SCALE GENOMIC DNA]</scope>
    <source>
        <strain evidence="9 10">CCMP1338</strain>
        <tissue evidence="9">Whole cell</tissue>
    </source>
</reference>
<evidence type="ECO:0000313" key="10">
    <source>
        <dbReference type="Proteomes" id="UP001157974"/>
    </source>
</evidence>
<feature type="compositionally biased region" description="Basic and acidic residues" evidence="7">
    <location>
        <begin position="1"/>
        <end position="44"/>
    </location>
</feature>
<sequence>MASRMREDLRKKAYKKGIDPDDSRRKREENAVEIRKSRREEQLMKKRRDVATQQNLEFDESDEFSERNRAIVQGIFSEDPVAQLEATIAVRRMLSVDQNPPIDQVVHAGVVPVFISFLDRDNNHRLQFEASWALTNIASGTSEHTNVVVSHGAVPVFTKLLSSPNDDVREQAVWALGNIAGDGASCRDAVLAAGALNPLLSQLNTYAGQSMLRNATWALSNLCRGKPKPDFERVAPTLPVLTELVYRDDEEVVTDALWALSYLSDGEDMHIQAVVNTNVIGRLVQLLMHRNISIQVPALRIIGNIVTGNEQQTQAVIDNNALAALKTMLTSDRKSIRREASWTISNITAGTKAQIQAVLEAEFIPVLLQQLQKDDFEVKKEAAWAVSNATYGGSPEQVAFLVKSGCIPLICDLLEAPDAKIIKLAMEGLEQILKVYEKHRNPNDVNSAATEIEECGGVDKLEALQQHENADIYEKAVALLVTYFDGGEVGDVAPQAIDGQYAFGLDMANQPQGGFNFEGSMQQ</sequence>
<dbReference type="PANTHER" id="PTHR23316">
    <property type="entry name" value="IMPORTIN ALPHA"/>
    <property type="match status" value="1"/>
</dbReference>
<proteinExistence type="inferred from homology"/>
<dbReference type="Gene3D" id="1.20.5.690">
    <property type="entry name" value="Importin-alpha, importin-beta-binding domain"/>
    <property type="match status" value="1"/>
</dbReference>
<keyword evidence="4 5" id="KW-0653">Protein transport</keyword>
<evidence type="ECO:0000256" key="4">
    <source>
        <dbReference type="ARBA" id="ARBA00022927"/>
    </source>
</evidence>
<dbReference type="Pfam" id="PF16186">
    <property type="entry name" value="Arm_3"/>
    <property type="match status" value="1"/>
</dbReference>
<dbReference type="InterPro" id="IPR011989">
    <property type="entry name" value="ARM-like"/>
</dbReference>
<dbReference type="InterPro" id="IPR000225">
    <property type="entry name" value="Armadillo"/>
</dbReference>
<evidence type="ECO:0000256" key="2">
    <source>
        <dbReference type="ARBA" id="ARBA00022448"/>
    </source>
</evidence>
<dbReference type="InterPro" id="IPR032413">
    <property type="entry name" value="Arm_3"/>
</dbReference>
<dbReference type="InterPro" id="IPR036975">
    <property type="entry name" value="Importin-a_IBB_sf"/>
</dbReference>
<dbReference type="Proteomes" id="UP001157974">
    <property type="component" value="Unassembled WGS sequence"/>
</dbReference>
<dbReference type="GO" id="GO:0006606">
    <property type="term" value="P:protein import into nucleus"/>
    <property type="evidence" value="ECO:0007669"/>
    <property type="project" value="InterPro"/>
</dbReference>
<feature type="repeat" description="ARM" evidence="6">
    <location>
        <begin position="152"/>
        <end position="194"/>
    </location>
</feature>
<protein>
    <recommendedName>
        <fullName evidence="5">Importin subunit alpha</fullName>
    </recommendedName>
</protein>
<comment type="similarity">
    <text evidence="1 5">Belongs to the importin alpha family.</text>
</comment>
<feature type="repeat" description="ARM" evidence="6">
    <location>
        <begin position="109"/>
        <end position="152"/>
    </location>
</feature>
<evidence type="ECO:0000259" key="8">
    <source>
        <dbReference type="PROSITE" id="PS51214"/>
    </source>
</evidence>
<keyword evidence="10" id="KW-1185">Reference proteome</keyword>
<dbReference type="GO" id="GO:0005634">
    <property type="term" value="C:nucleus"/>
    <property type="evidence" value="ECO:0007669"/>
    <property type="project" value="UniProtKB-ARBA"/>
</dbReference>
<dbReference type="InterPro" id="IPR016024">
    <property type="entry name" value="ARM-type_fold"/>
</dbReference>
<dbReference type="InterPro" id="IPR002652">
    <property type="entry name" value="Importin-a_IBB"/>
</dbReference>
<dbReference type="EMBL" id="JAMWBK010000003">
    <property type="protein sequence ID" value="KAJ8906596.1"/>
    <property type="molecule type" value="Genomic_DNA"/>
</dbReference>
<dbReference type="AlphaFoldDB" id="A0AAV8V1B8"/>
<evidence type="ECO:0000256" key="7">
    <source>
        <dbReference type="SAM" id="MobiDB-lite"/>
    </source>
</evidence>
<keyword evidence="2 5" id="KW-0813">Transport</keyword>
<evidence type="ECO:0000256" key="5">
    <source>
        <dbReference type="PIRNR" id="PIRNR005673"/>
    </source>
</evidence>
<dbReference type="InterPro" id="IPR024931">
    <property type="entry name" value="Importin_alpha"/>
</dbReference>
<name>A0AAV8V1B8_9RHOD</name>
<evidence type="ECO:0000256" key="1">
    <source>
        <dbReference type="ARBA" id="ARBA00010394"/>
    </source>
</evidence>
<dbReference type="PROSITE" id="PS50176">
    <property type="entry name" value="ARM_REPEAT"/>
    <property type="match status" value="2"/>
</dbReference>
<dbReference type="PROSITE" id="PS51214">
    <property type="entry name" value="IBB"/>
    <property type="match status" value="1"/>
</dbReference>
<dbReference type="GO" id="GO:0061608">
    <property type="term" value="F:nuclear import signal receptor activity"/>
    <property type="evidence" value="ECO:0007669"/>
    <property type="project" value="InterPro"/>
</dbReference>
<dbReference type="SUPFAM" id="SSF48371">
    <property type="entry name" value="ARM repeat"/>
    <property type="match status" value="1"/>
</dbReference>
<comment type="caution">
    <text evidence="9">The sequence shown here is derived from an EMBL/GenBank/DDBJ whole genome shotgun (WGS) entry which is preliminary data.</text>
</comment>
<dbReference type="GO" id="GO:0005737">
    <property type="term" value="C:cytoplasm"/>
    <property type="evidence" value="ECO:0007669"/>
    <property type="project" value="InterPro"/>
</dbReference>
<accession>A0AAV8V1B8</accession>
<evidence type="ECO:0000256" key="3">
    <source>
        <dbReference type="ARBA" id="ARBA00022737"/>
    </source>
</evidence>
<evidence type="ECO:0000313" key="9">
    <source>
        <dbReference type="EMBL" id="KAJ8906596.1"/>
    </source>
</evidence>
<dbReference type="Pfam" id="PF00514">
    <property type="entry name" value="Arm"/>
    <property type="match status" value="6"/>
</dbReference>
<organism evidence="9 10">
    <name type="scientific">Rhodosorus marinus</name>
    <dbReference type="NCBI Taxonomy" id="101924"/>
    <lineage>
        <taxon>Eukaryota</taxon>
        <taxon>Rhodophyta</taxon>
        <taxon>Stylonematophyceae</taxon>
        <taxon>Stylonematales</taxon>
        <taxon>Stylonemataceae</taxon>
        <taxon>Rhodosorus</taxon>
    </lineage>
</organism>
<evidence type="ECO:0000256" key="6">
    <source>
        <dbReference type="PROSITE-ProRule" id="PRU00259"/>
    </source>
</evidence>
<dbReference type="SMART" id="SM00185">
    <property type="entry name" value="ARM"/>
    <property type="match status" value="8"/>
</dbReference>
<gene>
    <name evidence="9" type="ORF">NDN08_003089</name>
</gene>
<dbReference type="Gene3D" id="1.25.10.10">
    <property type="entry name" value="Leucine-rich Repeat Variant"/>
    <property type="match status" value="1"/>
</dbReference>
<dbReference type="PIRSF" id="PIRSF005673">
    <property type="entry name" value="Importin_alpha"/>
    <property type="match status" value="1"/>
</dbReference>
<dbReference type="FunFam" id="1.25.10.10:FF:000009">
    <property type="entry name" value="Importin subunit alpha"/>
    <property type="match status" value="1"/>
</dbReference>
<keyword evidence="3" id="KW-0677">Repeat</keyword>
<dbReference type="Pfam" id="PF01749">
    <property type="entry name" value="IBB"/>
    <property type="match status" value="1"/>
</dbReference>